<evidence type="ECO:0000259" key="5">
    <source>
        <dbReference type="Pfam" id="PF13622"/>
    </source>
</evidence>
<feature type="region of interest" description="Disordered" evidence="3">
    <location>
        <begin position="127"/>
        <end position="150"/>
    </location>
</feature>
<proteinExistence type="inferred from homology"/>
<comment type="similarity">
    <text evidence="1">Belongs to the C/M/P thioester hydrolase family.</text>
</comment>
<comment type="caution">
    <text evidence="6">The sequence shown here is derived from an EMBL/GenBank/DDBJ whole genome shotgun (WGS) entry which is preliminary data.</text>
</comment>
<dbReference type="EMBL" id="JACIFP010000001">
    <property type="protein sequence ID" value="MBB4133866.1"/>
    <property type="molecule type" value="Genomic_DNA"/>
</dbReference>
<evidence type="ECO:0000313" key="7">
    <source>
        <dbReference type="Proteomes" id="UP000551501"/>
    </source>
</evidence>
<dbReference type="RefSeq" id="WP_183369002.1">
    <property type="nucleotide sequence ID" value="NZ_BAABHL010000045.1"/>
</dbReference>
<evidence type="ECO:0000259" key="4">
    <source>
        <dbReference type="Pfam" id="PF02551"/>
    </source>
</evidence>
<keyword evidence="7" id="KW-1185">Reference proteome</keyword>
<gene>
    <name evidence="6" type="ORF">BKA16_000418</name>
</gene>
<organism evidence="6 7">
    <name type="scientific">Gordonia humi</name>
    <dbReference type="NCBI Taxonomy" id="686429"/>
    <lineage>
        <taxon>Bacteria</taxon>
        <taxon>Bacillati</taxon>
        <taxon>Actinomycetota</taxon>
        <taxon>Actinomycetes</taxon>
        <taxon>Mycobacteriales</taxon>
        <taxon>Gordoniaceae</taxon>
        <taxon>Gordonia</taxon>
    </lineage>
</organism>
<dbReference type="PANTHER" id="PTHR11066:SF34">
    <property type="entry name" value="ACYL-COENZYME A THIOESTERASE 8"/>
    <property type="match status" value="1"/>
</dbReference>
<sequence>MFDATELTVSAPPTPRPPLGRILDLDDVRTDLYEGHSYVGAVPRIFGGQAVGQAVIAAGRTVAPDRTVHSIRCTFVHPGRPETPIEYHVDRVRDGRSFTTRSVRAIQGDDVILLATVSFQATETGLSHQTPTFDAPPPSATTEFDNGADGSNSAGADWLARLRENVAVDFQFPDEHPRIANLRGETRPPFQQAWVRTAERLSDDPLSQAAGFAYASDLFLLSSVLPPHALTTDRPGLQLASLDHSVWFHAPFRSDMWHLYEQEGVWTGGGRALTRGHLFSRDGVLMASTTQEGVVRVRETTT</sequence>
<dbReference type="InterPro" id="IPR049449">
    <property type="entry name" value="TesB_ACOT8-like_N"/>
</dbReference>
<evidence type="ECO:0000256" key="2">
    <source>
        <dbReference type="ARBA" id="ARBA00022801"/>
    </source>
</evidence>
<accession>A0A840EVK0</accession>
<dbReference type="SUPFAM" id="SSF54637">
    <property type="entry name" value="Thioesterase/thiol ester dehydrase-isomerase"/>
    <property type="match status" value="2"/>
</dbReference>
<feature type="domain" description="Acyl-CoA thioesterase 2 C-terminal" evidence="4">
    <location>
        <begin position="180"/>
        <end position="294"/>
    </location>
</feature>
<dbReference type="GO" id="GO:0047617">
    <property type="term" value="F:fatty acyl-CoA hydrolase activity"/>
    <property type="evidence" value="ECO:0007669"/>
    <property type="project" value="InterPro"/>
</dbReference>
<keyword evidence="2 6" id="KW-0378">Hydrolase</keyword>
<dbReference type="GO" id="GO:0009062">
    <property type="term" value="P:fatty acid catabolic process"/>
    <property type="evidence" value="ECO:0007669"/>
    <property type="project" value="TreeGrafter"/>
</dbReference>
<dbReference type="InterPro" id="IPR003703">
    <property type="entry name" value="Acyl_CoA_thio"/>
</dbReference>
<name>A0A840EVK0_9ACTN</name>
<dbReference type="InterPro" id="IPR042171">
    <property type="entry name" value="Acyl-CoA_hotdog"/>
</dbReference>
<dbReference type="CDD" id="cd03445">
    <property type="entry name" value="Thioesterase_II_repeat2"/>
    <property type="match status" value="1"/>
</dbReference>
<dbReference type="EC" id="3.1.2.-" evidence="6"/>
<feature type="domain" description="Acyl-CoA thioesterase-like N-terminal HotDog" evidence="5">
    <location>
        <begin position="44"/>
        <end position="120"/>
    </location>
</feature>
<dbReference type="Pfam" id="PF02551">
    <property type="entry name" value="Acyl_CoA_thio"/>
    <property type="match status" value="1"/>
</dbReference>
<feature type="compositionally biased region" description="Polar residues" evidence="3">
    <location>
        <begin position="140"/>
        <end position="150"/>
    </location>
</feature>
<evidence type="ECO:0000256" key="1">
    <source>
        <dbReference type="ARBA" id="ARBA00006538"/>
    </source>
</evidence>
<evidence type="ECO:0000256" key="3">
    <source>
        <dbReference type="SAM" id="MobiDB-lite"/>
    </source>
</evidence>
<evidence type="ECO:0000313" key="6">
    <source>
        <dbReference type="EMBL" id="MBB4133866.1"/>
    </source>
</evidence>
<dbReference type="GO" id="GO:0006637">
    <property type="term" value="P:acyl-CoA metabolic process"/>
    <property type="evidence" value="ECO:0007669"/>
    <property type="project" value="InterPro"/>
</dbReference>
<dbReference type="InterPro" id="IPR029069">
    <property type="entry name" value="HotDog_dom_sf"/>
</dbReference>
<dbReference type="Gene3D" id="2.40.160.210">
    <property type="entry name" value="Acyl-CoA thioesterase, double hotdog domain"/>
    <property type="match status" value="1"/>
</dbReference>
<protein>
    <submittedName>
        <fullName evidence="6">Acyl-CoA thioesterase-2</fullName>
        <ecNumber evidence="6">3.1.2.-</ecNumber>
    </submittedName>
</protein>
<dbReference type="PANTHER" id="PTHR11066">
    <property type="entry name" value="ACYL-COA THIOESTERASE"/>
    <property type="match status" value="1"/>
</dbReference>
<dbReference type="AlphaFoldDB" id="A0A840EVK0"/>
<reference evidence="6 7" key="1">
    <citation type="submission" date="2020-08" db="EMBL/GenBank/DDBJ databases">
        <title>Sequencing the genomes of 1000 actinobacteria strains.</title>
        <authorList>
            <person name="Klenk H.-P."/>
        </authorList>
    </citation>
    <scope>NUCLEOTIDE SEQUENCE [LARGE SCALE GENOMIC DNA]</scope>
    <source>
        <strain evidence="6 7">DSM 45298</strain>
    </source>
</reference>
<dbReference type="Pfam" id="PF13622">
    <property type="entry name" value="4HBT_3"/>
    <property type="match status" value="1"/>
</dbReference>
<dbReference type="CDD" id="cd03444">
    <property type="entry name" value="Thioesterase_II_repeat1"/>
    <property type="match status" value="1"/>
</dbReference>
<dbReference type="InterPro" id="IPR025652">
    <property type="entry name" value="TesB_C"/>
</dbReference>
<dbReference type="Proteomes" id="UP000551501">
    <property type="component" value="Unassembled WGS sequence"/>
</dbReference>